<evidence type="ECO:0000256" key="1">
    <source>
        <dbReference type="SAM" id="SignalP"/>
    </source>
</evidence>
<dbReference type="EC" id="3.1.1.-" evidence="3"/>
<dbReference type="RefSeq" id="WP_377906771.1">
    <property type="nucleotide sequence ID" value="NZ_JBHRZS010000007.1"/>
</dbReference>
<dbReference type="Gene3D" id="3.40.50.1820">
    <property type="entry name" value="alpha/beta hydrolase"/>
    <property type="match status" value="1"/>
</dbReference>
<protein>
    <submittedName>
        <fullName evidence="3">Lipase family protein</fullName>
        <ecNumber evidence="3">3.1.1.-</ecNumber>
    </submittedName>
</protein>
<gene>
    <name evidence="3" type="ORF">ACFOSV_14635</name>
</gene>
<dbReference type="PANTHER" id="PTHR45856">
    <property type="entry name" value="ALPHA/BETA-HYDROLASES SUPERFAMILY PROTEIN"/>
    <property type="match status" value="1"/>
</dbReference>
<evidence type="ECO:0000259" key="2">
    <source>
        <dbReference type="Pfam" id="PF01764"/>
    </source>
</evidence>
<evidence type="ECO:0000313" key="3">
    <source>
        <dbReference type="EMBL" id="MFC3881428.1"/>
    </source>
</evidence>
<name>A0ABV8AU34_9BACT</name>
<keyword evidence="4" id="KW-1185">Reference proteome</keyword>
<dbReference type="PANTHER" id="PTHR45856:SF11">
    <property type="entry name" value="FUNGAL LIPASE-LIKE DOMAIN-CONTAINING PROTEIN"/>
    <property type="match status" value="1"/>
</dbReference>
<accession>A0ABV8AU34</accession>
<dbReference type="InterPro" id="IPR051218">
    <property type="entry name" value="Sec_MonoDiacylglyc_Lipase"/>
</dbReference>
<keyword evidence="3" id="KW-0378">Hydrolase</keyword>
<dbReference type="InterPro" id="IPR002921">
    <property type="entry name" value="Fungal_lipase-type"/>
</dbReference>
<feature type="signal peptide" evidence="1">
    <location>
        <begin position="1"/>
        <end position="18"/>
    </location>
</feature>
<dbReference type="InterPro" id="IPR029058">
    <property type="entry name" value="AB_hydrolase_fold"/>
</dbReference>
<dbReference type="Pfam" id="PF01764">
    <property type="entry name" value="Lipase_3"/>
    <property type="match status" value="1"/>
</dbReference>
<reference evidence="4" key="1">
    <citation type="journal article" date="2019" name="Int. J. Syst. Evol. Microbiol.">
        <title>The Global Catalogue of Microorganisms (GCM) 10K type strain sequencing project: providing services to taxonomists for standard genome sequencing and annotation.</title>
        <authorList>
            <consortium name="The Broad Institute Genomics Platform"/>
            <consortium name="The Broad Institute Genome Sequencing Center for Infectious Disease"/>
            <person name="Wu L."/>
            <person name="Ma J."/>
        </authorList>
    </citation>
    <scope>NUCLEOTIDE SEQUENCE [LARGE SCALE GENOMIC DNA]</scope>
    <source>
        <strain evidence="4">CCUG 60523</strain>
    </source>
</reference>
<sequence>MKKFLLLFFILIQATAYGQTPLKPGFESEEYLQVLSIFTGNSHDPKVRGDIPYPTDFKLAYESEVVGLENKWFLWTHRTAKLAIINFRGTVPNPVSWLANFYSGMIPAKGNLVISDSQNFEYNFSAHPKATVHVGWTLSLGALSPSLLEQMDQLVKEGYQDFIITGHSQGGAIAYLATAYLRKLKDGGRWDSPLRLKTYASAAPKPGNLFFAYEYESMTANGWAYNVVNSEDWVPQSPFSIQNTYDFSELNPFSDISGFLEDQKFMQRIVFKKVYNQLDNPTQKSQKRFEKYLGDKVGKQVQKQLPGHIIPDFSPSNHYVRTGNQIVLQADESYFEKYPTDPEQIFLHHMLIPYYELFERQYLKEK</sequence>
<comment type="caution">
    <text evidence="3">The sequence shown here is derived from an EMBL/GenBank/DDBJ whole genome shotgun (WGS) entry which is preliminary data.</text>
</comment>
<proteinExistence type="predicted"/>
<dbReference type="EMBL" id="JBHRZS010000007">
    <property type="protein sequence ID" value="MFC3881428.1"/>
    <property type="molecule type" value="Genomic_DNA"/>
</dbReference>
<organism evidence="3 4">
    <name type="scientific">Algoriphagus namhaensis</name>
    <dbReference type="NCBI Taxonomy" id="915353"/>
    <lineage>
        <taxon>Bacteria</taxon>
        <taxon>Pseudomonadati</taxon>
        <taxon>Bacteroidota</taxon>
        <taxon>Cytophagia</taxon>
        <taxon>Cytophagales</taxon>
        <taxon>Cyclobacteriaceae</taxon>
        <taxon>Algoriphagus</taxon>
    </lineage>
</organism>
<keyword evidence="1" id="KW-0732">Signal</keyword>
<feature type="domain" description="Fungal lipase-type" evidence="2">
    <location>
        <begin position="85"/>
        <end position="239"/>
    </location>
</feature>
<dbReference type="Proteomes" id="UP001595805">
    <property type="component" value="Unassembled WGS sequence"/>
</dbReference>
<dbReference type="GO" id="GO:0016787">
    <property type="term" value="F:hydrolase activity"/>
    <property type="evidence" value="ECO:0007669"/>
    <property type="project" value="UniProtKB-KW"/>
</dbReference>
<evidence type="ECO:0000313" key="4">
    <source>
        <dbReference type="Proteomes" id="UP001595805"/>
    </source>
</evidence>
<dbReference type="CDD" id="cd00519">
    <property type="entry name" value="Lipase_3"/>
    <property type="match status" value="1"/>
</dbReference>
<dbReference type="SUPFAM" id="SSF53474">
    <property type="entry name" value="alpha/beta-Hydrolases"/>
    <property type="match status" value="1"/>
</dbReference>
<feature type="chain" id="PRO_5046988734" evidence="1">
    <location>
        <begin position="19"/>
        <end position="366"/>
    </location>
</feature>